<dbReference type="SMART" id="SM00346">
    <property type="entry name" value="HTH_ICLR"/>
    <property type="match status" value="1"/>
</dbReference>
<evidence type="ECO:0000256" key="2">
    <source>
        <dbReference type="ARBA" id="ARBA00023015"/>
    </source>
</evidence>
<comment type="function">
    <text evidence="5">May be an activator protein for the gylABX operon.</text>
</comment>
<dbReference type="InterPro" id="IPR036390">
    <property type="entry name" value="WH_DNA-bd_sf"/>
</dbReference>
<dbReference type="OrthoDB" id="60629at2"/>
<keyword evidence="10" id="KW-1185">Reference proteome</keyword>
<dbReference type="Gene3D" id="1.10.10.10">
    <property type="entry name" value="Winged helix-like DNA-binding domain superfamily/Winged helix DNA-binding domain"/>
    <property type="match status" value="1"/>
</dbReference>
<feature type="domain" description="IclR-ED" evidence="8">
    <location>
        <begin position="78"/>
        <end position="257"/>
    </location>
</feature>
<dbReference type="GO" id="GO:0006071">
    <property type="term" value="P:glycerol metabolic process"/>
    <property type="evidence" value="ECO:0007669"/>
    <property type="project" value="UniProtKB-KW"/>
</dbReference>
<keyword evidence="1" id="KW-0319">Glycerol metabolism</keyword>
<accession>A0A7L4YN18</accession>
<dbReference type="PANTHER" id="PTHR30136:SF35">
    <property type="entry name" value="HTH-TYPE TRANSCRIPTIONAL REGULATOR RV1719"/>
    <property type="match status" value="1"/>
</dbReference>
<keyword evidence="4" id="KW-0804">Transcription</keyword>
<dbReference type="KEGG" id="eke:EK0264_06270"/>
<reference evidence="9 10" key="1">
    <citation type="journal article" date="2018" name="Int. J. Syst. Evol. Microbiol.">
        <title>Epidermidibacterium keratini gen. nov., sp. nov., a member of the family Sporichthyaceae, isolated from keratin epidermis.</title>
        <authorList>
            <person name="Lee D.G."/>
            <person name="Trujillo M.E."/>
            <person name="Kang S."/>
            <person name="Nam J.J."/>
            <person name="Kim Y.J."/>
        </authorList>
    </citation>
    <scope>NUCLEOTIDE SEQUENCE [LARGE SCALE GENOMIC DNA]</scope>
    <source>
        <strain evidence="9 10">EPI-7</strain>
    </source>
</reference>
<dbReference type="SUPFAM" id="SSF46785">
    <property type="entry name" value="Winged helix' DNA-binding domain"/>
    <property type="match status" value="1"/>
</dbReference>
<dbReference type="InterPro" id="IPR050707">
    <property type="entry name" value="HTH_MetabolicPath_Reg"/>
</dbReference>
<organism evidence="9 10">
    <name type="scientific">Epidermidibacterium keratini</name>
    <dbReference type="NCBI Taxonomy" id="1891644"/>
    <lineage>
        <taxon>Bacteria</taxon>
        <taxon>Bacillati</taxon>
        <taxon>Actinomycetota</taxon>
        <taxon>Actinomycetes</taxon>
        <taxon>Sporichthyales</taxon>
        <taxon>Sporichthyaceae</taxon>
        <taxon>Epidermidibacterium</taxon>
    </lineage>
</organism>
<dbReference type="GO" id="GO:0045892">
    <property type="term" value="P:negative regulation of DNA-templated transcription"/>
    <property type="evidence" value="ECO:0007669"/>
    <property type="project" value="TreeGrafter"/>
</dbReference>
<evidence type="ECO:0000256" key="3">
    <source>
        <dbReference type="ARBA" id="ARBA00023125"/>
    </source>
</evidence>
<dbReference type="Gene3D" id="3.30.450.40">
    <property type="match status" value="1"/>
</dbReference>
<dbReference type="InterPro" id="IPR011991">
    <property type="entry name" value="ArsR-like_HTH"/>
</dbReference>
<dbReference type="Pfam" id="PF01614">
    <property type="entry name" value="IclR_C"/>
    <property type="match status" value="1"/>
</dbReference>
<dbReference type="InterPro" id="IPR036388">
    <property type="entry name" value="WH-like_DNA-bd_sf"/>
</dbReference>
<name>A0A7L4YN18_9ACTN</name>
<dbReference type="Pfam" id="PF09339">
    <property type="entry name" value="HTH_IclR"/>
    <property type="match status" value="1"/>
</dbReference>
<keyword evidence="2" id="KW-0805">Transcription regulation</keyword>
<dbReference type="SUPFAM" id="SSF55781">
    <property type="entry name" value="GAF domain-like"/>
    <property type="match status" value="1"/>
</dbReference>
<dbReference type="EMBL" id="CP047156">
    <property type="protein sequence ID" value="QHB99926.1"/>
    <property type="molecule type" value="Genomic_DNA"/>
</dbReference>
<dbReference type="FunFam" id="1.10.10.10:FF:000056">
    <property type="entry name" value="IclR family transcriptional regulator"/>
    <property type="match status" value="1"/>
</dbReference>
<dbReference type="AlphaFoldDB" id="A0A7L4YN18"/>
<dbReference type="PANTHER" id="PTHR30136">
    <property type="entry name" value="HELIX-TURN-HELIX TRANSCRIPTIONAL REGULATOR, ICLR FAMILY"/>
    <property type="match status" value="1"/>
</dbReference>
<dbReference type="InterPro" id="IPR014757">
    <property type="entry name" value="Tscrpt_reg_IclR_C"/>
</dbReference>
<sequence length="257" mass="27399">MTNEERSSEANGRRVASVSHAMRILNLLASNQSGMGVSEIARTVGLGKSTVHTLLATLRAEEYVEKSSDGSKYHLGLGAFHIGAAAVPGVPADGRLMPLLWTLAEETGEAVSLAIAHHADAVIVQRIESQRLLRAEIRVGTRMPLHSSASGKSLLSQMSDETIRSLYPAEDLPQLSPDTITNRSTLLAELDEVREAGHAFNRGEYAGGVIGVATWVRGRGNRAPLALSVAGPSHRFDPEPLVGRLKEIAKAMGETLA</sequence>
<evidence type="ECO:0000256" key="4">
    <source>
        <dbReference type="ARBA" id="ARBA00023163"/>
    </source>
</evidence>
<dbReference type="PROSITE" id="PS51077">
    <property type="entry name" value="HTH_ICLR"/>
    <property type="match status" value="1"/>
</dbReference>
<dbReference type="PROSITE" id="PS51078">
    <property type="entry name" value="ICLR_ED"/>
    <property type="match status" value="1"/>
</dbReference>
<dbReference type="InterPro" id="IPR005471">
    <property type="entry name" value="Tscrpt_reg_IclR_N"/>
</dbReference>
<gene>
    <name evidence="9" type="ORF">EK0264_06270</name>
</gene>
<dbReference type="GO" id="GO:0003700">
    <property type="term" value="F:DNA-binding transcription factor activity"/>
    <property type="evidence" value="ECO:0007669"/>
    <property type="project" value="TreeGrafter"/>
</dbReference>
<feature type="domain" description="HTH iclR-type" evidence="7">
    <location>
        <begin position="15"/>
        <end position="77"/>
    </location>
</feature>
<dbReference type="GO" id="GO:0003677">
    <property type="term" value="F:DNA binding"/>
    <property type="evidence" value="ECO:0007669"/>
    <property type="project" value="UniProtKB-KW"/>
</dbReference>
<dbReference type="Proteomes" id="UP000463857">
    <property type="component" value="Chromosome"/>
</dbReference>
<evidence type="ECO:0000313" key="9">
    <source>
        <dbReference type="EMBL" id="QHB99926.1"/>
    </source>
</evidence>
<evidence type="ECO:0000259" key="8">
    <source>
        <dbReference type="PROSITE" id="PS51078"/>
    </source>
</evidence>
<evidence type="ECO:0000256" key="5">
    <source>
        <dbReference type="ARBA" id="ARBA00058938"/>
    </source>
</evidence>
<evidence type="ECO:0000259" key="7">
    <source>
        <dbReference type="PROSITE" id="PS51077"/>
    </source>
</evidence>
<evidence type="ECO:0000256" key="6">
    <source>
        <dbReference type="ARBA" id="ARBA00070406"/>
    </source>
</evidence>
<evidence type="ECO:0000313" key="10">
    <source>
        <dbReference type="Proteomes" id="UP000463857"/>
    </source>
</evidence>
<dbReference type="InterPro" id="IPR029016">
    <property type="entry name" value="GAF-like_dom_sf"/>
</dbReference>
<evidence type="ECO:0000256" key="1">
    <source>
        <dbReference type="ARBA" id="ARBA00022798"/>
    </source>
</evidence>
<keyword evidence="3" id="KW-0238">DNA-binding</keyword>
<dbReference type="InParanoid" id="A0A7L4YN18"/>
<protein>
    <recommendedName>
        <fullName evidence="6">Glycerol operon regulatory protein</fullName>
    </recommendedName>
</protein>
<proteinExistence type="predicted"/>
<dbReference type="RefSeq" id="WP_159543984.1">
    <property type="nucleotide sequence ID" value="NZ_CP047156.1"/>
</dbReference>
<dbReference type="CDD" id="cd00090">
    <property type="entry name" value="HTH_ARSR"/>
    <property type="match status" value="1"/>
</dbReference>